<dbReference type="Gene3D" id="3.40.50.300">
    <property type="entry name" value="P-loop containing nucleotide triphosphate hydrolases"/>
    <property type="match status" value="1"/>
</dbReference>
<reference evidence="3 4" key="1">
    <citation type="submission" date="2019-03" db="EMBL/GenBank/DDBJ databases">
        <title>Genomic Encyclopedia of Type Strains, Phase IV (KMG-IV): sequencing the most valuable type-strain genomes for metagenomic binning, comparative biology and taxonomic classification.</title>
        <authorList>
            <person name="Goeker M."/>
        </authorList>
    </citation>
    <scope>NUCLEOTIDE SEQUENCE [LARGE SCALE GENOMIC DNA]</scope>
    <source>
        <strain evidence="3 4">DSM 100048</strain>
    </source>
</reference>
<sequence>MSMDPHPSAGQDERLDNNAPRQPDTARQTSSILRIAVVGHTNTGKTSLLRTLLRDPEFGVVQDQPGTTRQVEGARLLVDGEVVLELFDTPGMEDGVALMDYLDTLAKPGERIDGPDRIRRFLDSPESQRRFEQEARVLRKLLACDAALYVIDVRDPVLGKHRDELHALSLCGHPLLPVLNFVHSPETRTQQWREALSRLGLHASIEFDTVAPALDGETQLYEKLALMLDHHAPALHALKDDVARQRALRRHDASQLIADLLIDAAAWRVSCLPDNDSIAAAGDRLRQAMREREQRCVRALLRRYQFSLRDFPHTQLPLEGERWGMDLFHPQALKDMGLQLGKGMAAGAMAGATMDLFMAGLSLGAATLIGATAGGLWQGMEHWGKRIGGKLKGYRELSVDDAVIRLLAARQLALVKALEQRGHAAQTPIRLEGGQTTERADKEDCNGHAQADALLPAELRKGALPEPLQAARVQPGWSSMSAEHSPDSRREQAVRAMAALLQPAIDA</sequence>
<organism evidence="3 4">
    <name type="scientific">Paracandidimonas soli</name>
    <dbReference type="NCBI Taxonomy" id="1917182"/>
    <lineage>
        <taxon>Bacteria</taxon>
        <taxon>Pseudomonadati</taxon>
        <taxon>Pseudomonadota</taxon>
        <taxon>Betaproteobacteria</taxon>
        <taxon>Burkholderiales</taxon>
        <taxon>Alcaligenaceae</taxon>
        <taxon>Paracandidimonas</taxon>
    </lineage>
</organism>
<dbReference type="RefSeq" id="WP_243650920.1">
    <property type="nucleotide sequence ID" value="NZ_JBHRVM010000001.1"/>
</dbReference>
<evidence type="ECO:0000256" key="1">
    <source>
        <dbReference type="SAM" id="MobiDB-lite"/>
    </source>
</evidence>
<dbReference type="CDD" id="cd00882">
    <property type="entry name" value="Ras_like_GTPase"/>
    <property type="match status" value="1"/>
</dbReference>
<feature type="region of interest" description="Disordered" evidence="1">
    <location>
        <begin position="471"/>
        <end position="490"/>
    </location>
</feature>
<dbReference type="EMBL" id="SMBX01000010">
    <property type="protein sequence ID" value="TCU93890.1"/>
    <property type="molecule type" value="Genomic_DNA"/>
</dbReference>
<dbReference type="InterPro" id="IPR006073">
    <property type="entry name" value="GTP-bd"/>
</dbReference>
<dbReference type="Pfam" id="PF01926">
    <property type="entry name" value="MMR_HSR1"/>
    <property type="match status" value="1"/>
</dbReference>
<dbReference type="Pfam" id="PF11981">
    <property type="entry name" value="DUF3482"/>
    <property type="match status" value="1"/>
</dbReference>
<protein>
    <submittedName>
        <fullName evidence="3">Small GTP-binding protein</fullName>
    </submittedName>
</protein>
<dbReference type="AlphaFoldDB" id="A0A4R3USV8"/>
<gene>
    <name evidence="3" type="ORF">EV686_11057</name>
</gene>
<proteinExistence type="predicted"/>
<name>A0A4R3USV8_9BURK</name>
<evidence type="ECO:0000259" key="2">
    <source>
        <dbReference type="Pfam" id="PF01926"/>
    </source>
</evidence>
<keyword evidence="4" id="KW-1185">Reference proteome</keyword>
<accession>A0A4R3USV8</accession>
<dbReference type="Proteomes" id="UP000294692">
    <property type="component" value="Unassembled WGS sequence"/>
</dbReference>
<dbReference type="GO" id="GO:0002098">
    <property type="term" value="P:tRNA wobble uridine modification"/>
    <property type="evidence" value="ECO:0007669"/>
    <property type="project" value="TreeGrafter"/>
</dbReference>
<comment type="caution">
    <text evidence="3">The sequence shown here is derived from an EMBL/GenBank/DDBJ whole genome shotgun (WGS) entry which is preliminary data.</text>
</comment>
<evidence type="ECO:0000313" key="4">
    <source>
        <dbReference type="Proteomes" id="UP000294692"/>
    </source>
</evidence>
<dbReference type="PANTHER" id="PTHR42714">
    <property type="entry name" value="TRNA MODIFICATION GTPASE GTPBP3"/>
    <property type="match status" value="1"/>
</dbReference>
<dbReference type="GO" id="GO:0005525">
    <property type="term" value="F:GTP binding"/>
    <property type="evidence" value="ECO:0007669"/>
    <property type="project" value="InterPro"/>
</dbReference>
<dbReference type="InterPro" id="IPR027417">
    <property type="entry name" value="P-loop_NTPase"/>
</dbReference>
<dbReference type="SUPFAM" id="SSF52540">
    <property type="entry name" value="P-loop containing nucleoside triphosphate hydrolases"/>
    <property type="match status" value="1"/>
</dbReference>
<dbReference type="PANTHER" id="PTHR42714:SF7">
    <property type="entry name" value="G DOMAIN-CONTAINING PROTEIN"/>
    <property type="match status" value="1"/>
</dbReference>
<evidence type="ECO:0000313" key="3">
    <source>
        <dbReference type="EMBL" id="TCU93890.1"/>
    </source>
</evidence>
<feature type="domain" description="G" evidence="2">
    <location>
        <begin position="34"/>
        <end position="164"/>
    </location>
</feature>
<dbReference type="GO" id="GO:0030488">
    <property type="term" value="P:tRNA methylation"/>
    <property type="evidence" value="ECO:0007669"/>
    <property type="project" value="TreeGrafter"/>
</dbReference>
<feature type="region of interest" description="Disordered" evidence="1">
    <location>
        <begin position="1"/>
        <end position="31"/>
    </location>
</feature>
<dbReference type="GO" id="GO:0005829">
    <property type="term" value="C:cytosol"/>
    <property type="evidence" value="ECO:0007669"/>
    <property type="project" value="TreeGrafter"/>
</dbReference>
<dbReference type="InterPro" id="IPR021871">
    <property type="entry name" value="DUF3482"/>
</dbReference>